<evidence type="ECO:0000313" key="2">
    <source>
        <dbReference type="EMBL" id="EAU63799.1"/>
    </source>
</evidence>
<evidence type="ECO:0000256" key="1">
    <source>
        <dbReference type="SAM" id="MobiDB-lite"/>
    </source>
</evidence>
<name>Q08TJ7_STIAD</name>
<evidence type="ECO:0000313" key="3">
    <source>
        <dbReference type="Proteomes" id="UP000032702"/>
    </source>
</evidence>
<reference evidence="2 3" key="1">
    <citation type="submission" date="2006-04" db="EMBL/GenBank/DDBJ databases">
        <authorList>
            <person name="Nierman W.C."/>
        </authorList>
    </citation>
    <scope>NUCLEOTIDE SEQUENCE [LARGE SCALE GENOMIC DNA]</scope>
    <source>
        <strain evidence="2 3">DW4/3-1</strain>
    </source>
</reference>
<feature type="compositionally biased region" description="Low complexity" evidence="1">
    <location>
        <begin position="10"/>
        <end position="24"/>
    </location>
</feature>
<protein>
    <submittedName>
        <fullName evidence="2">Uncharacterized protein</fullName>
    </submittedName>
</protein>
<dbReference type="Proteomes" id="UP000032702">
    <property type="component" value="Unassembled WGS sequence"/>
</dbReference>
<sequence length="46" mass="4552">GEAGGAHPDGQGSQRGWRRSGWGQPLVTATLGAARRGAGPGHSNAT</sequence>
<feature type="non-terminal residue" evidence="2">
    <location>
        <position position="1"/>
    </location>
</feature>
<comment type="caution">
    <text evidence="2">The sequence shown here is derived from an EMBL/GenBank/DDBJ whole genome shotgun (WGS) entry which is preliminary data.</text>
</comment>
<dbReference type="EMBL" id="AAMD01000145">
    <property type="protein sequence ID" value="EAU63799.1"/>
    <property type="molecule type" value="Genomic_DNA"/>
</dbReference>
<gene>
    <name evidence="2" type="ORF">STIAU_6390</name>
</gene>
<feature type="region of interest" description="Disordered" evidence="1">
    <location>
        <begin position="1"/>
        <end position="46"/>
    </location>
</feature>
<organism evidence="2 3">
    <name type="scientific">Stigmatella aurantiaca (strain DW4/3-1)</name>
    <dbReference type="NCBI Taxonomy" id="378806"/>
    <lineage>
        <taxon>Bacteria</taxon>
        <taxon>Pseudomonadati</taxon>
        <taxon>Myxococcota</taxon>
        <taxon>Myxococcia</taxon>
        <taxon>Myxococcales</taxon>
        <taxon>Cystobacterineae</taxon>
        <taxon>Archangiaceae</taxon>
        <taxon>Stigmatella</taxon>
    </lineage>
</organism>
<proteinExistence type="predicted"/>
<dbReference type="AlphaFoldDB" id="Q08TJ7"/>
<accession>Q08TJ7</accession>